<organism evidence="1 2">
    <name type="scientific">Candidatus Phytoplasma melaleucae</name>
    <dbReference type="NCBI Taxonomy" id="2982630"/>
    <lineage>
        <taxon>Bacteria</taxon>
        <taxon>Bacillati</taxon>
        <taxon>Mycoplasmatota</taxon>
        <taxon>Mollicutes</taxon>
        <taxon>Acholeplasmatales</taxon>
        <taxon>Acholeplasmataceae</taxon>
        <taxon>Candidatus Phytoplasma</taxon>
    </lineage>
</organism>
<name>A0ABT9DFG6_9MOLU</name>
<dbReference type="RefSeq" id="WP_304515227.1">
    <property type="nucleotide sequence ID" value="NZ_JAOSID010000002.1"/>
</dbReference>
<dbReference type="Proteomes" id="UP001172036">
    <property type="component" value="Unassembled WGS sequence"/>
</dbReference>
<reference evidence="1 2" key="1">
    <citation type="journal article" date="2023" name="Int. J. Syst. Evol. Microbiol.">
        <title>The observation of taxonomic boundaries for the 16SrII and 16SrXXV phytoplasmas using genome-based delimitation.</title>
        <authorList>
            <person name="Rodrigues Jardim B."/>
            <person name="Tran-Nguyen L.T.T."/>
            <person name="Gambley C."/>
            <person name="Al-Sadi A.M."/>
            <person name="Al-Subhi A.M."/>
            <person name="Foissac X."/>
            <person name="Salar P."/>
            <person name="Cai H."/>
            <person name="Yang J.Y."/>
            <person name="Davis R."/>
            <person name="Jones L."/>
            <person name="Rodoni B."/>
            <person name="Constable F.E."/>
        </authorList>
    </citation>
    <scope>NUCLEOTIDE SEQUENCE [LARGE SCALE GENOMIC DNA]</scope>
    <source>
        <strain evidence="1">BAWM-155c</strain>
    </source>
</reference>
<proteinExistence type="predicted"/>
<protein>
    <submittedName>
        <fullName evidence="1">Uncharacterized protein</fullName>
    </submittedName>
</protein>
<keyword evidence="2" id="KW-1185">Reference proteome</keyword>
<accession>A0ABT9DFG6</accession>
<comment type="caution">
    <text evidence="1">The sequence shown here is derived from an EMBL/GenBank/DDBJ whole genome shotgun (WGS) entry which is preliminary data.</text>
</comment>
<evidence type="ECO:0000313" key="1">
    <source>
        <dbReference type="EMBL" id="MDO8168025.1"/>
    </source>
</evidence>
<evidence type="ECO:0000313" key="2">
    <source>
        <dbReference type="Proteomes" id="UP001172036"/>
    </source>
</evidence>
<dbReference type="EMBL" id="JAOSID010000002">
    <property type="protein sequence ID" value="MDO8168025.1"/>
    <property type="molecule type" value="Genomic_DNA"/>
</dbReference>
<sequence length="65" mass="7568">MGVLLLKKNEPFDYYEASKFYPQFKPEDKIKLYSVFGGIPTYLEKIDPSKAFQQNVIQVALSNYN</sequence>
<gene>
    <name evidence="1" type="ORF">OC680_00820</name>
</gene>